<dbReference type="InterPro" id="IPR000626">
    <property type="entry name" value="Ubiquitin-like_dom"/>
</dbReference>
<dbReference type="PANTHER" id="PTHR10621:SF0">
    <property type="entry name" value="UV EXCISION REPAIR PROTEIN RAD23"/>
    <property type="match status" value="1"/>
</dbReference>
<dbReference type="InterPro" id="IPR029071">
    <property type="entry name" value="Ubiquitin-like_domsf"/>
</dbReference>
<dbReference type="PROSITE" id="PS50053">
    <property type="entry name" value="UBIQUITIN_2"/>
    <property type="match status" value="1"/>
</dbReference>
<dbReference type="EMBL" id="DS114413">
    <property type="protein sequence ID" value="EAX87680.1"/>
    <property type="molecule type" value="Genomic_DNA"/>
</dbReference>
<organism evidence="3 4">
    <name type="scientific">Trichomonas vaginalis (strain ATCC PRA-98 / G3)</name>
    <dbReference type="NCBI Taxonomy" id="412133"/>
    <lineage>
        <taxon>Eukaryota</taxon>
        <taxon>Metamonada</taxon>
        <taxon>Parabasalia</taxon>
        <taxon>Trichomonadida</taxon>
        <taxon>Trichomonadidae</taxon>
        <taxon>Trichomonas</taxon>
    </lineage>
</organism>
<dbReference type="GO" id="GO:0070628">
    <property type="term" value="F:proteasome binding"/>
    <property type="evidence" value="ECO:0000318"/>
    <property type="project" value="GO_Central"/>
</dbReference>
<dbReference type="InParanoid" id="A2G588"/>
<evidence type="ECO:0000313" key="3">
    <source>
        <dbReference type="EMBL" id="EAX87680.1"/>
    </source>
</evidence>
<feature type="region of interest" description="Disordered" evidence="1">
    <location>
        <begin position="79"/>
        <end position="152"/>
    </location>
</feature>
<dbReference type="RefSeq" id="XP_001300610.1">
    <property type="nucleotide sequence ID" value="XM_001300609.1"/>
</dbReference>
<dbReference type="SUPFAM" id="SSF54236">
    <property type="entry name" value="Ubiquitin-like"/>
    <property type="match status" value="1"/>
</dbReference>
<reference evidence="3" key="1">
    <citation type="submission" date="2006-10" db="EMBL/GenBank/DDBJ databases">
        <authorList>
            <person name="Amadeo P."/>
            <person name="Zhao Q."/>
            <person name="Wortman J."/>
            <person name="Fraser-Liggett C."/>
            <person name="Carlton J."/>
        </authorList>
    </citation>
    <scope>NUCLEOTIDE SEQUENCE</scope>
    <source>
        <strain evidence="3">G3</strain>
    </source>
</reference>
<evidence type="ECO:0000259" key="2">
    <source>
        <dbReference type="PROSITE" id="PS50053"/>
    </source>
</evidence>
<dbReference type="Proteomes" id="UP000001542">
    <property type="component" value="Unassembled WGS sequence"/>
</dbReference>
<protein>
    <submittedName>
        <fullName evidence="3">Ubiquitin family protein</fullName>
    </submittedName>
</protein>
<dbReference type="Pfam" id="PF00240">
    <property type="entry name" value="ubiquitin"/>
    <property type="match status" value="1"/>
</dbReference>
<reference evidence="3" key="2">
    <citation type="journal article" date="2007" name="Science">
        <title>Draft genome sequence of the sexually transmitted pathogen Trichomonas vaginalis.</title>
        <authorList>
            <person name="Carlton J.M."/>
            <person name="Hirt R.P."/>
            <person name="Silva J.C."/>
            <person name="Delcher A.L."/>
            <person name="Schatz M."/>
            <person name="Zhao Q."/>
            <person name="Wortman J.R."/>
            <person name="Bidwell S.L."/>
            <person name="Alsmark U.C.M."/>
            <person name="Besteiro S."/>
            <person name="Sicheritz-Ponten T."/>
            <person name="Noel C.J."/>
            <person name="Dacks J.B."/>
            <person name="Foster P.G."/>
            <person name="Simillion C."/>
            <person name="Van de Peer Y."/>
            <person name="Miranda-Saavedra D."/>
            <person name="Barton G.J."/>
            <person name="Westrop G.D."/>
            <person name="Mueller S."/>
            <person name="Dessi D."/>
            <person name="Fiori P.L."/>
            <person name="Ren Q."/>
            <person name="Paulsen I."/>
            <person name="Zhang H."/>
            <person name="Bastida-Corcuera F.D."/>
            <person name="Simoes-Barbosa A."/>
            <person name="Brown M.T."/>
            <person name="Hayes R.D."/>
            <person name="Mukherjee M."/>
            <person name="Okumura C.Y."/>
            <person name="Schneider R."/>
            <person name="Smith A.J."/>
            <person name="Vanacova S."/>
            <person name="Villalvazo M."/>
            <person name="Haas B.J."/>
            <person name="Pertea M."/>
            <person name="Feldblyum T.V."/>
            <person name="Utterback T.R."/>
            <person name="Shu C.L."/>
            <person name="Osoegawa K."/>
            <person name="de Jong P.J."/>
            <person name="Hrdy I."/>
            <person name="Horvathova L."/>
            <person name="Zubacova Z."/>
            <person name="Dolezal P."/>
            <person name="Malik S.B."/>
            <person name="Logsdon J.M. Jr."/>
            <person name="Henze K."/>
            <person name="Gupta A."/>
            <person name="Wang C.C."/>
            <person name="Dunne R.L."/>
            <person name="Upcroft J.A."/>
            <person name="Upcroft P."/>
            <person name="White O."/>
            <person name="Salzberg S.L."/>
            <person name="Tang P."/>
            <person name="Chiu C.-H."/>
            <person name="Lee Y.-S."/>
            <person name="Embley T.M."/>
            <person name="Coombs G.H."/>
            <person name="Mottram J.C."/>
            <person name="Tachezy J."/>
            <person name="Fraser-Liggett C.M."/>
            <person name="Johnson P.J."/>
        </authorList>
    </citation>
    <scope>NUCLEOTIDE SEQUENCE [LARGE SCALE GENOMIC DNA]</scope>
    <source>
        <strain evidence="3">G3</strain>
    </source>
</reference>
<evidence type="ECO:0000313" key="4">
    <source>
        <dbReference type="Proteomes" id="UP000001542"/>
    </source>
</evidence>
<feature type="compositionally biased region" description="Basic and acidic residues" evidence="1">
    <location>
        <begin position="80"/>
        <end position="94"/>
    </location>
</feature>
<dbReference type="OrthoDB" id="419317at2759"/>
<dbReference type="SMR" id="A2G588"/>
<feature type="compositionally biased region" description="Acidic residues" evidence="1">
    <location>
        <begin position="117"/>
        <end position="147"/>
    </location>
</feature>
<dbReference type="VEuPathDB" id="TrichDB:TVAGG3_0549480"/>
<evidence type="ECO:0000256" key="1">
    <source>
        <dbReference type="SAM" id="MobiDB-lite"/>
    </source>
</evidence>
<dbReference type="GO" id="GO:0005829">
    <property type="term" value="C:cytosol"/>
    <property type="evidence" value="ECO:0000318"/>
    <property type="project" value="GO_Central"/>
</dbReference>
<dbReference type="GO" id="GO:0043130">
    <property type="term" value="F:ubiquitin binding"/>
    <property type="evidence" value="ECO:0000318"/>
    <property type="project" value="GO_Central"/>
</dbReference>
<dbReference type="KEGG" id="tva:4745332"/>
<gene>
    <name evidence="3" type="ORF">TVAG_231470</name>
</gene>
<dbReference type="VEuPathDB" id="TrichDB:TVAG_231470"/>
<dbReference type="GO" id="GO:0043161">
    <property type="term" value="P:proteasome-mediated ubiquitin-dependent protein catabolic process"/>
    <property type="evidence" value="ECO:0000318"/>
    <property type="project" value="GO_Central"/>
</dbReference>
<keyword evidence="4" id="KW-1185">Reference proteome</keyword>
<accession>A2G588</accession>
<dbReference type="GO" id="GO:0005654">
    <property type="term" value="C:nucleoplasm"/>
    <property type="evidence" value="ECO:0000318"/>
    <property type="project" value="GO_Central"/>
</dbReference>
<feature type="domain" description="Ubiquitin-like" evidence="2">
    <location>
        <begin position="1"/>
        <end position="76"/>
    </location>
</feature>
<proteinExistence type="predicted"/>
<dbReference type="SMART" id="SM00213">
    <property type="entry name" value="UBQ"/>
    <property type="match status" value="1"/>
</dbReference>
<dbReference type="Gene3D" id="3.10.20.90">
    <property type="entry name" value="Phosphatidylinositol 3-kinase Catalytic Subunit, Chain A, domain 1"/>
    <property type="match status" value="1"/>
</dbReference>
<name>A2G588_TRIV3</name>
<dbReference type="AlphaFoldDB" id="A2G588"/>
<dbReference type="PANTHER" id="PTHR10621">
    <property type="entry name" value="UV EXCISION REPAIR PROTEIN RAD23"/>
    <property type="match status" value="1"/>
</dbReference>
<dbReference type="GO" id="GO:0031593">
    <property type="term" value="F:polyubiquitin modification-dependent protein binding"/>
    <property type="evidence" value="ECO:0000318"/>
    <property type="project" value="GO_Central"/>
</dbReference>
<sequence length="206" mass="24004">MKVAIKTISNKTYDIDIETSKNVLDLKKALEQKFSIELKQINLIYHRKILRDDQTLESLNYKPNEFIILHKQVNGANILEPKKVNPSRKDMDRKNRSKHSLDYPPGSFPPESTLVDFDAEEESSNMEEELGSDQSESEQYSETETGDNDFYNNLSLEGKKVFNTFEKKGYGEDKFKELFEKCGSSYENMKKKYFELFGEQYPAFDS</sequence>
<dbReference type="CDD" id="cd01805">
    <property type="entry name" value="Ubl_Rad23"/>
    <property type="match status" value="1"/>
</dbReference>